<comment type="caution">
    <text evidence="2">The sequence shown here is derived from an EMBL/GenBank/DDBJ whole genome shotgun (WGS) entry which is preliminary data.</text>
</comment>
<evidence type="ECO:0000313" key="3">
    <source>
        <dbReference type="Proteomes" id="UP000189462"/>
    </source>
</evidence>
<accession>A0A1V3N6V0</accession>
<evidence type="ECO:0000313" key="2">
    <source>
        <dbReference type="EMBL" id="OOG20516.1"/>
    </source>
</evidence>
<dbReference type="Proteomes" id="UP000189462">
    <property type="component" value="Unassembled WGS sequence"/>
</dbReference>
<feature type="non-terminal residue" evidence="2">
    <location>
        <position position="343"/>
    </location>
</feature>
<protein>
    <recommendedName>
        <fullName evidence="1">MalT-like winged helix domain-containing protein</fullName>
    </recommendedName>
</protein>
<dbReference type="AlphaFoldDB" id="A0A1V3N6V0"/>
<proteinExistence type="predicted"/>
<feature type="domain" description="MalT-like winged helix" evidence="1">
    <location>
        <begin position="155"/>
        <end position="230"/>
    </location>
</feature>
<reference evidence="2 3" key="1">
    <citation type="submission" date="2017-02" db="EMBL/GenBank/DDBJ databases">
        <title>Genomic diversity within the haloalkaliphilic genus Thioalkalivibrio.</title>
        <authorList>
            <person name="Ahn A.-C."/>
            <person name="Meier-Kolthoff J."/>
            <person name="Overmars L."/>
            <person name="Richter M."/>
            <person name="Woyke T."/>
            <person name="Sorokin D.Y."/>
            <person name="Muyzer G."/>
        </authorList>
    </citation>
    <scope>NUCLEOTIDE SEQUENCE [LARGE SCALE GENOMIC DNA]</scope>
    <source>
        <strain evidence="2 3">ALJD</strain>
    </source>
</reference>
<keyword evidence="3" id="KW-1185">Reference proteome</keyword>
<dbReference type="InterPro" id="IPR059106">
    <property type="entry name" value="WHD_MalT"/>
</dbReference>
<feature type="non-terminal residue" evidence="2">
    <location>
        <position position="1"/>
    </location>
</feature>
<gene>
    <name evidence="2" type="ORF">B1C78_17305</name>
</gene>
<dbReference type="EMBL" id="MVBK01000161">
    <property type="protein sequence ID" value="OOG20516.1"/>
    <property type="molecule type" value="Genomic_DNA"/>
</dbReference>
<evidence type="ECO:0000259" key="1">
    <source>
        <dbReference type="Pfam" id="PF25873"/>
    </source>
</evidence>
<dbReference type="Pfam" id="PF25873">
    <property type="entry name" value="WHD_MalT"/>
    <property type="match status" value="1"/>
</dbReference>
<organism evidence="2 3">
    <name type="scientific">Thioalkalivibrio denitrificans</name>
    <dbReference type="NCBI Taxonomy" id="108003"/>
    <lineage>
        <taxon>Bacteria</taxon>
        <taxon>Pseudomonadati</taxon>
        <taxon>Pseudomonadota</taxon>
        <taxon>Gammaproteobacteria</taxon>
        <taxon>Chromatiales</taxon>
        <taxon>Ectothiorhodospiraceae</taxon>
        <taxon>Thioalkalivibrio</taxon>
    </lineage>
</organism>
<name>A0A1V3N6V0_9GAMM</name>
<sequence>GPLDAPGQFPVEVLRELARRIQGTLVMCVDDLHNVPVGHPLHGALVAFAECLRETPLRLLVCSRCEPPRPWARLRGRGALEVVDEQALAFTVKEIGDLCECHGLPRPGRADRERLHGLTGGWAAGLMLLLEQWRRTGRLDPDESPGSSLVDWFLNEVFLPLPEEDRELLCLCALPSRVPRNLVAEASGCADAVARLERLREDHAFVQLDEATGHYRLHDLFRGFLRERARVLWTTAAYGGHAGRWARLLWAQGEWSAAAALQVETGDGEGLAEGLRQAAPALLQTGRGENLYHWLSAIPEQARRADAELTLWEGLCLILHDTRRARALLGEAWEALARRRALV</sequence>
<dbReference type="STRING" id="108003.B1C78_17305"/>